<sequence length="115" mass="13069">MEFHSNISTFSNTDGKSLQFDARLIDIAIAASKDCRFDSVEFSSVMQDASGWIPEIYLNLGKLSDPLRKLMIVLQIRDDIPQVSTYHLDNAYENFVPFESLDQCVKLARATFQQS</sequence>
<keyword evidence="2" id="KW-1185">Reference proteome</keyword>
<dbReference type="Proteomes" id="UP000217895">
    <property type="component" value="Chromosome"/>
</dbReference>
<evidence type="ECO:0000313" key="1">
    <source>
        <dbReference type="EMBL" id="BAY56592.1"/>
    </source>
</evidence>
<evidence type="ECO:0000313" key="2">
    <source>
        <dbReference type="Proteomes" id="UP000217895"/>
    </source>
</evidence>
<proteinExistence type="predicted"/>
<reference evidence="1 2" key="1">
    <citation type="submission" date="2017-06" db="EMBL/GenBank/DDBJ databases">
        <title>Genome sequencing of cyanobaciteial culture collection at National Institute for Environmental Studies (NIES).</title>
        <authorList>
            <person name="Hirose Y."/>
            <person name="Shimura Y."/>
            <person name="Fujisawa T."/>
            <person name="Nakamura Y."/>
            <person name="Kawachi M."/>
        </authorList>
    </citation>
    <scope>NUCLEOTIDE SEQUENCE [LARGE SCALE GENOMIC DNA]</scope>
    <source>
        <strain evidence="1 2">NIES-2135</strain>
    </source>
</reference>
<dbReference type="EMBL" id="AP018203">
    <property type="protein sequence ID" value="BAY56592.1"/>
    <property type="molecule type" value="Genomic_DNA"/>
</dbReference>
<dbReference type="AlphaFoldDB" id="A0A1Z4JIJ8"/>
<protein>
    <submittedName>
        <fullName evidence="1">Uncharacterized protein</fullName>
    </submittedName>
</protein>
<organism evidence="1 2">
    <name type="scientific">Leptolyngbya boryana NIES-2135</name>
    <dbReference type="NCBI Taxonomy" id="1973484"/>
    <lineage>
        <taxon>Bacteria</taxon>
        <taxon>Bacillati</taxon>
        <taxon>Cyanobacteriota</taxon>
        <taxon>Cyanophyceae</taxon>
        <taxon>Leptolyngbyales</taxon>
        <taxon>Leptolyngbyaceae</taxon>
        <taxon>Leptolyngbya group</taxon>
        <taxon>Leptolyngbya</taxon>
    </lineage>
</organism>
<gene>
    <name evidence="1" type="ORF">NIES2135_34260</name>
</gene>
<accession>A0A1Z4JIJ8</accession>
<name>A0A1Z4JIJ8_LEPBY</name>